<sequence>MQFTTIFTVCIAALTSTIAARPHLLPHMSYHGARITLTDLTNETTSHSATPTGTQGTAPLSTGSAHNNRVHVNYCHDLCSLQSQTCSIAVPDDEKFCWSVYLQCTEKCHPENYYK</sequence>
<evidence type="ECO:0000256" key="1">
    <source>
        <dbReference type="SAM" id="SignalP"/>
    </source>
</evidence>
<dbReference type="EMBL" id="MDYP01000028">
    <property type="protein sequence ID" value="OQE04975.1"/>
    <property type="molecule type" value="Genomic_DNA"/>
</dbReference>
<comment type="caution">
    <text evidence="2">The sequence shown here is derived from an EMBL/GenBank/DDBJ whole genome shotgun (WGS) entry which is preliminary data.</text>
</comment>
<dbReference type="AlphaFoldDB" id="A0A1V6RT81"/>
<protein>
    <submittedName>
        <fullName evidence="2">Uncharacterized protein</fullName>
    </submittedName>
</protein>
<proteinExistence type="predicted"/>
<keyword evidence="3" id="KW-1185">Reference proteome</keyword>
<accession>A0A1V6RT81</accession>
<reference evidence="3" key="1">
    <citation type="journal article" date="2017" name="Nat. Microbiol.">
        <title>Global analysis of biosynthetic gene clusters reveals vast potential of secondary metabolite production in Penicillium species.</title>
        <authorList>
            <person name="Nielsen J.C."/>
            <person name="Grijseels S."/>
            <person name="Prigent S."/>
            <person name="Ji B."/>
            <person name="Dainat J."/>
            <person name="Nielsen K.F."/>
            <person name="Frisvad J.C."/>
            <person name="Workman M."/>
            <person name="Nielsen J."/>
        </authorList>
    </citation>
    <scope>NUCLEOTIDE SEQUENCE [LARGE SCALE GENOMIC DNA]</scope>
    <source>
        <strain evidence="3">IBT 29486</strain>
    </source>
</reference>
<dbReference type="OrthoDB" id="4477950at2759"/>
<gene>
    <name evidence="2" type="ORF">PENVUL_c028G02944</name>
</gene>
<name>A0A1V6RT81_9EURO</name>
<evidence type="ECO:0000313" key="2">
    <source>
        <dbReference type="EMBL" id="OQE04975.1"/>
    </source>
</evidence>
<dbReference type="Proteomes" id="UP000191518">
    <property type="component" value="Unassembled WGS sequence"/>
</dbReference>
<feature type="chain" id="PRO_5012370461" evidence="1">
    <location>
        <begin position="20"/>
        <end position="115"/>
    </location>
</feature>
<keyword evidence="1" id="KW-0732">Signal</keyword>
<evidence type="ECO:0000313" key="3">
    <source>
        <dbReference type="Proteomes" id="UP000191518"/>
    </source>
</evidence>
<organism evidence="2 3">
    <name type="scientific">Penicillium vulpinum</name>
    <dbReference type="NCBI Taxonomy" id="29845"/>
    <lineage>
        <taxon>Eukaryota</taxon>
        <taxon>Fungi</taxon>
        <taxon>Dikarya</taxon>
        <taxon>Ascomycota</taxon>
        <taxon>Pezizomycotina</taxon>
        <taxon>Eurotiomycetes</taxon>
        <taxon>Eurotiomycetidae</taxon>
        <taxon>Eurotiales</taxon>
        <taxon>Aspergillaceae</taxon>
        <taxon>Penicillium</taxon>
    </lineage>
</organism>
<feature type="signal peptide" evidence="1">
    <location>
        <begin position="1"/>
        <end position="19"/>
    </location>
</feature>